<gene>
    <name evidence="1" type="ORF">AVEN_183798_1</name>
</gene>
<evidence type="ECO:0000313" key="1">
    <source>
        <dbReference type="EMBL" id="GBN12973.1"/>
    </source>
</evidence>
<keyword evidence="2" id="KW-1185">Reference proteome</keyword>
<dbReference type="AlphaFoldDB" id="A0A4Y2LG98"/>
<dbReference type="PANTHER" id="PTHR47326">
    <property type="entry name" value="TRANSPOSABLE ELEMENT TC3 TRANSPOSASE-LIKE PROTEIN"/>
    <property type="match status" value="1"/>
</dbReference>
<reference evidence="1 2" key="1">
    <citation type="journal article" date="2019" name="Sci. Rep.">
        <title>Orb-weaving spider Araneus ventricosus genome elucidates the spidroin gene catalogue.</title>
        <authorList>
            <person name="Kono N."/>
            <person name="Nakamura H."/>
            <person name="Ohtoshi R."/>
            <person name="Moran D.A.P."/>
            <person name="Shinohara A."/>
            <person name="Yoshida Y."/>
            <person name="Fujiwara M."/>
            <person name="Mori M."/>
            <person name="Tomita M."/>
            <person name="Arakawa K."/>
        </authorList>
    </citation>
    <scope>NUCLEOTIDE SEQUENCE [LARGE SCALE GENOMIC DNA]</scope>
</reference>
<evidence type="ECO:0008006" key="3">
    <source>
        <dbReference type="Google" id="ProtNLM"/>
    </source>
</evidence>
<comment type="caution">
    <text evidence="1">The sequence shown here is derived from an EMBL/GenBank/DDBJ whole genome shotgun (WGS) entry which is preliminary data.</text>
</comment>
<dbReference type="Gene3D" id="3.30.420.10">
    <property type="entry name" value="Ribonuclease H-like superfamily/Ribonuclease H"/>
    <property type="match status" value="1"/>
</dbReference>
<dbReference type="EMBL" id="BGPR01005742">
    <property type="protein sequence ID" value="GBN12973.1"/>
    <property type="molecule type" value="Genomic_DNA"/>
</dbReference>
<organism evidence="1 2">
    <name type="scientific">Araneus ventricosus</name>
    <name type="common">Orbweaver spider</name>
    <name type="synonym">Epeira ventricosa</name>
    <dbReference type="NCBI Taxonomy" id="182803"/>
    <lineage>
        <taxon>Eukaryota</taxon>
        <taxon>Metazoa</taxon>
        <taxon>Ecdysozoa</taxon>
        <taxon>Arthropoda</taxon>
        <taxon>Chelicerata</taxon>
        <taxon>Arachnida</taxon>
        <taxon>Araneae</taxon>
        <taxon>Araneomorphae</taxon>
        <taxon>Entelegynae</taxon>
        <taxon>Araneoidea</taxon>
        <taxon>Araneidae</taxon>
        <taxon>Araneus</taxon>
    </lineage>
</organism>
<dbReference type="GO" id="GO:0003676">
    <property type="term" value="F:nucleic acid binding"/>
    <property type="evidence" value="ECO:0007669"/>
    <property type="project" value="InterPro"/>
</dbReference>
<name>A0A4Y2LG98_ARAVE</name>
<proteinExistence type="predicted"/>
<dbReference type="OrthoDB" id="6460946at2759"/>
<accession>A0A4Y2LG98</accession>
<dbReference type="InterPro" id="IPR036397">
    <property type="entry name" value="RNaseH_sf"/>
</dbReference>
<evidence type="ECO:0000313" key="2">
    <source>
        <dbReference type="Proteomes" id="UP000499080"/>
    </source>
</evidence>
<sequence length="116" mass="13540">MQDRARPHRTPAVFYFLSERFNDRVIALDCDKHTVNGRAWPPYSPDLTPCDFFLWGYLKDMVYRQTPQTIAELKQYISTACETILSDMFVRVSGQFCLRLRHVVAANVGYFENIVV</sequence>
<dbReference type="Proteomes" id="UP000499080">
    <property type="component" value="Unassembled WGS sequence"/>
</dbReference>
<dbReference type="PANTHER" id="PTHR47326:SF1">
    <property type="entry name" value="HTH PSQ-TYPE DOMAIN-CONTAINING PROTEIN"/>
    <property type="match status" value="1"/>
</dbReference>
<protein>
    <recommendedName>
        <fullName evidence="3">Tc1-like transposase DDE domain-containing protein</fullName>
    </recommendedName>
</protein>